<dbReference type="Proteomes" id="UP001500668">
    <property type="component" value="Unassembled WGS sequence"/>
</dbReference>
<feature type="transmembrane region" description="Helical" evidence="1">
    <location>
        <begin position="34"/>
        <end position="52"/>
    </location>
</feature>
<sequence>MSTLTHPSTAEEPARARRRVLRGPLWLLARQHRAVLLAAAAALVVGSVWIAHQRGALLDQAHAAGWPATSVDDLDGAVRMRLSDDFTNIATYVGYLPALLGVFLGASLLSADRESGTARLVTTQSLPRSRWLLWKLGMAGVVVTVTAVVLGALLTWYWHAARPFVALDWLDGTIFDTTGPVLLAKALFTTSLGIAVGALTRRAVSAMTLTFFGTYAFEVLFDYVKPRLGTPRRVAFPLEGNQPAVLDGSVQVDQWIGTASGKLYGWGTCVSDASPERCRADKGIVNSVWDYFGYDQMAGLQWTAAGIMVVGSALLLTLAVWRTRRQAF</sequence>
<dbReference type="RefSeq" id="WP_344073845.1">
    <property type="nucleotide sequence ID" value="NZ_BAAACA010000014.1"/>
</dbReference>
<reference evidence="3" key="1">
    <citation type="journal article" date="2019" name="Int. J. Syst. Evol. Microbiol.">
        <title>The Global Catalogue of Microorganisms (GCM) 10K type strain sequencing project: providing services to taxonomists for standard genome sequencing and annotation.</title>
        <authorList>
            <consortium name="The Broad Institute Genomics Platform"/>
            <consortium name="The Broad Institute Genome Sequencing Center for Infectious Disease"/>
            <person name="Wu L."/>
            <person name="Ma J."/>
        </authorList>
    </citation>
    <scope>NUCLEOTIDE SEQUENCE [LARGE SCALE GENOMIC DNA]</scope>
    <source>
        <strain evidence="3">JCM 5067</strain>
    </source>
</reference>
<evidence type="ECO:0000313" key="3">
    <source>
        <dbReference type="Proteomes" id="UP001500668"/>
    </source>
</evidence>
<keyword evidence="1" id="KW-1133">Transmembrane helix</keyword>
<comment type="caution">
    <text evidence="2">The sequence shown here is derived from an EMBL/GenBank/DDBJ whole genome shotgun (WGS) entry which is preliminary data.</text>
</comment>
<evidence type="ECO:0000313" key="2">
    <source>
        <dbReference type="EMBL" id="GAA0596816.1"/>
    </source>
</evidence>
<gene>
    <name evidence="2" type="ORF">GCM10010394_27960</name>
</gene>
<feature type="transmembrane region" description="Helical" evidence="1">
    <location>
        <begin position="178"/>
        <end position="199"/>
    </location>
</feature>
<keyword evidence="1" id="KW-0812">Transmembrane</keyword>
<organism evidence="2 3">
    <name type="scientific">Streptomyces crystallinus</name>
    <dbReference type="NCBI Taxonomy" id="68191"/>
    <lineage>
        <taxon>Bacteria</taxon>
        <taxon>Bacillati</taxon>
        <taxon>Actinomycetota</taxon>
        <taxon>Actinomycetes</taxon>
        <taxon>Kitasatosporales</taxon>
        <taxon>Streptomycetaceae</taxon>
        <taxon>Streptomyces</taxon>
    </lineage>
</organism>
<feature type="transmembrane region" description="Helical" evidence="1">
    <location>
        <begin position="206"/>
        <end position="224"/>
    </location>
</feature>
<accession>A0ABP3QYL8</accession>
<name>A0ABP3QYL8_9ACTN</name>
<feature type="transmembrane region" description="Helical" evidence="1">
    <location>
        <begin position="299"/>
        <end position="321"/>
    </location>
</feature>
<evidence type="ECO:0008006" key="4">
    <source>
        <dbReference type="Google" id="ProtNLM"/>
    </source>
</evidence>
<keyword evidence="1" id="KW-0472">Membrane</keyword>
<evidence type="ECO:0000256" key="1">
    <source>
        <dbReference type="SAM" id="Phobius"/>
    </source>
</evidence>
<feature type="transmembrane region" description="Helical" evidence="1">
    <location>
        <begin position="89"/>
        <end position="111"/>
    </location>
</feature>
<dbReference type="EMBL" id="BAAACA010000014">
    <property type="protein sequence ID" value="GAA0596816.1"/>
    <property type="molecule type" value="Genomic_DNA"/>
</dbReference>
<protein>
    <recommendedName>
        <fullName evidence="4">Transmembrane transport protein</fullName>
    </recommendedName>
</protein>
<dbReference type="Pfam" id="PF12679">
    <property type="entry name" value="ABC2_membrane_2"/>
    <property type="match status" value="1"/>
</dbReference>
<proteinExistence type="predicted"/>
<feature type="transmembrane region" description="Helical" evidence="1">
    <location>
        <begin position="132"/>
        <end position="158"/>
    </location>
</feature>
<keyword evidence="3" id="KW-1185">Reference proteome</keyword>